<evidence type="ECO:0008006" key="5">
    <source>
        <dbReference type="Google" id="ProtNLM"/>
    </source>
</evidence>
<dbReference type="PANTHER" id="PTHR16184:SF6">
    <property type="entry name" value="ELONGATOR COMPLEX PROTEIN 6"/>
    <property type="match status" value="1"/>
</dbReference>
<dbReference type="AlphaFoldDB" id="C4YHY4"/>
<dbReference type="Gene3D" id="3.40.50.300">
    <property type="entry name" value="P-loop containing nucleotide triphosphate hydrolases"/>
    <property type="match status" value="1"/>
</dbReference>
<comment type="pathway">
    <text evidence="1">tRNA modification; 5-methoxycarbonylmethyl-2-thiouridine-tRNA biosynthesis.</text>
</comment>
<dbReference type="OrthoDB" id="9995306at2759"/>
<dbReference type="GO" id="GO:0033588">
    <property type="term" value="C:elongator holoenzyme complex"/>
    <property type="evidence" value="ECO:0007669"/>
    <property type="project" value="InterPro"/>
</dbReference>
<evidence type="ECO:0000256" key="1">
    <source>
        <dbReference type="ARBA" id="ARBA00005043"/>
    </source>
</evidence>
<gene>
    <name evidence="3" type="ORF">CAWG_03688</name>
</gene>
<dbReference type="OMA" id="EYVYHIT"/>
<dbReference type="VEuPathDB" id="FungiDB:CAWG_03688"/>
<dbReference type="InterPro" id="IPR018627">
    <property type="entry name" value="ELP6"/>
</dbReference>
<sequence length="332" mass="38464">MIQSTTTTTYTGTHIYIYIYPINSMSLNNSSQDLIFFKDNSLISDKIINQETTTTTTTTASNNFHSYLSVITYNQSTSPNWLINGLIEDTLFGNATKSLNNHESYHQMKKKDIIIKNKKIMIISFLHNKEFYIKNCKRIGINLEEKEKEQQQQQFQFIDYFNDLFINLIKNPNDSVKDINKMFDNIINSLNNDSKDDVDVIIIEGVEILLFATNITSNQLIFNINRLNKKCRQLFVVSSKECLFKNNESIGVTFSFDDPMIKINDFLIKLLHRSQLNITLEPLITGRAKDITGSLTISKGCIPYDENLSISINEKEYVYHITKDSQVKLYYR</sequence>
<accession>C4YHY4</accession>
<dbReference type="FunFam" id="3.40.50.300:FF:005182">
    <property type="entry name" value="Elongator subunit"/>
    <property type="match status" value="1"/>
</dbReference>
<dbReference type="UniPathway" id="UPA00988"/>
<evidence type="ECO:0000256" key="2">
    <source>
        <dbReference type="ARBA" id="ARBA00008837"/>
    </source>
</evidence>
<organism evidence="3 4">
    <name type="scientific">Candida albicans (strain WO-1)</name>
    <name type="common">Yeast</name>
    <dbReference type="NCBI Taxonomy" id="294748"/>
    <lineage>
        <taxon>Eukaryota</taxon>
        <taxon>Fungi</taxon>
        <taxon>Dikarya</taxon>
        <taxon>Ascomycota</taxon>
        <taxon>Saccharomycotina</taxon>
        <taxon>Pichiomycetes</taxon>
        <taxon>Debaryomycetaceae</taxon>
        <taxon>Candida/Lodderomyces clade</taxon>
        <taxon>Candida</taxon>
    </lineage>
</organism>
<dbReference type="PANTHER" id="PTHR16184">
    <property type="entry name" value="ELONGATOR COMPLEX PROTEIN 6"/>
    <property type="match status" value="1"/>
</dbReference>
<proteinExistence type="inferred from homology"/>
<evidence type="ECO:0000313" key="3">
    <source>
        <dbReference type="EMBL" id="EEQ45366.1"/>
    </source>
</evidence>
<dbReference type="Proteomes" id="UP000001429">
    <property type="component" value="Chromosome 4"/>
</dbReference>
<dbReference type="HOGENOM" id="CLU_086730_0_0_1"/>
<reference evidence="3 4" key="1">
    <citation type="journal article" date="2009" name="Nature">
        <title>Evolution of pathogenicity and sexual reproduction in eight Candida genomes.</title>
        <authorList>
            <person name="Butler G."/>
            <person name="Rasmussen M.D."/>
            <person name="Lin M.F."/>
            <person name="Santos M.A."/>
            <person name="Sakthikumar S."/>
            <person name="Munro C.A."/>
            <person name="Rheinbay E."/>
            <person name="Grabherr M."/>
            <person name="Forche A."/>
            <person name="Reedy J.L."/>
            <person name="Agrafioti I."/>
            <person name="Arnaud M.B."/>
            <person name="Bates S."/>
            <person name="Brown A.J."/>
            <person name="Brunke S."/>
            <person name="Costanzo M.C."/>
            <person name="Fitzpatrick D.A."/>
            <person name="de Groot P.W."/>
            <person name="Harris D."/>
            <person name="Hoyer L.L."/>
            <person name="Hube B."/>
            <person name="Klis F.M."/>
            <person name="Kodira C."/>
            <person name="Lennard N."/>
            <person name="Logue M.E."/>
            <person name="Martin R."/>
            <person name="Neiman A.M."/>
            <person name="Nikolaou E."/>
            <person name="Quail M.A."/>
            <person name="Quinn J."/>
            <person name="Santos M.C."/>
            <person name="Schmitzberger F.F."/>
            <person name="Sherlock G."/>
            <person name="Shah P."/>
            <person name="Silverstein K.A."/>
            <person name="Skrzypek M.S."/>
            <person name="Soll D."/>
            <person name="Staggs R."/>
            <person name="Stansfield I."/>
            <person name="Stumpf M.P."/>
            <person name="Sudbery P.E."/>
            <person name="Srikantha T."/>
            <person name="Zeng Q."/>
            <person name="Berman J."/>
            <person name="Berriman M."/>
            <person name="Heitman J."/>
            <person name="Gow N.A."/>
            <person name="Lorenz M.C."/>
            <person name="Birren B.W."/>
            <person name="Kellis M."/>
            <person name="Cuomo C.A."/>
        </authorList>
    </citation>
    <scope>NUCLEOTIDE SEQUENCE [LARGE SCALE GENOMIC DNA]</scope>
    <source>
        <strain evidence="3 4">WO-1</strain>
    </source>
</reference>
<dbReference type="GO" id="GO:0002098">
    <property type="term" value="P:tRNA wobble uridine modification"/>
    <property type="evidence" value="ECO:0007669"/>
    <property type="project" value="InterPro"/>
</dbReference>
<dbReference type="InterPro" id="IPR027417">
    <property type="entry name" value="P-loop_NTPase"/>
</dbReference>
<dbReference type="PaxDb" id="5476-C4YHY4"/>
<keyword evidence="4" id="KW-1185">Reference proteome</keyword>
<dbReference type="EMBL" id="CH672349">
    <property type="protein sequence ID" value="EEQ45366.1"/>
    <property type="molecule type" value="Genomic_DNA"/>
</dbReference>
<dbReference type="Pfam" id="PF09807">
    <property type="entry name" value="ELP6"/>
    <property type="match status" value="1"/>
</dbReference>
<evidence type="ECO:0000313" key="4">
    <source>
        <dbReference type="Proteomes" id="UP000001429"/>
    </source>
</evidence>
<name>C4YHY4_CANAW</name>
<dbReference type="CDD" id="cd19495">
    <property type="entry name" value="Elp6"/>
    <property type="match status" value="1"/>
</dbReference>
<protein>
    <recommendedName>
        <fullName evidence="5">Elongator complex protein 6</fullName>
    </recommendedName>
</protein>
<comment type="similarity">
    <text evidence="2">Belongs to the ELP6 family.</text>
</comment>